<organism evidence="1">
    <name type="scientific">bioreactor metagenome</name>
    <dbReference type="NCBI Taxonomy" id="1076179"/>
    <lineage>
        <taxon>unclassified sequences</taxon>
        <taxon>metagenomes</taxon>
        <taxon>ecological metagenomes</taxon>
    </lineage>
</organism>
<proteinExistence type="predicted"/>
<protein>
    <submittedName>
        <fullName evidence="1">Uncharacterized protein</fullName>
    </submittedName>
</protein>
<comment type="caution">
    <text evidence="1">The sequence shown here is derived from an EMBL/GenBank/DDBJ whole genome shotgun (WGS) entry which is preliminary data.</text>
</comment>
<name>A0A645GWB9_9ZZZZ</name>
<accession>A0A645GWB9</accession>
<sequence>MDAVRQAAADGYLVHIGQLGKDTAGHCVLIDEKEVVPFIYPRGIHDRLIGVPDVSLHRELSHTEKHHTPRHNGGGDQNGGQQLIQRAESAALPSFSLVPSVRHFGSLRSPWLVVGGIPVSAHRDGLSQIGGRGL</sequence>
<evidence type="ECO:0000313" key="1">
    <source>
        <dbReference type="EMBL" id="MPN30556.1"/>
    </source>
</evidence>
<gene>
    <name evidence="1" type="ORF">SDC9_178027</name>
</gene>
<dbReference type="EMBL" id="VSSQ01081711">
    <property type="protein sequence ID" value="MPN30556.1"/>
    <property type="molecule type" value="Genomic_DNA"/>
</dbReference>
<dbReference type="AlphaFoldDB" id="A0A645GWB9"/>
<reference evidence="1" key="1">
    <citation type="submission" date="2019-08" db="EMBL/GenBank/DDBJ databases">
        <authorList>
            <person name="Kucharzyk K."/>
            <person name="Murdoch R.W."/>
            <person name="Higgins S."/>
            <person name="Loffler F."/>
        </authorList>
    </citation>
    <scope>NUCLEOTIDE SEQUENCE</scope>
</reference>